<dbReference type="PANTHER" id="PTHR39186:SF1">
    <property type="entry name" value="DUF2071 DOMAIN-CONTAINING PROTEIN"/>
    <property type="match status" value="1"/>
</dbReference>
<gene>
    <name evidence="1" type="ORF">ACFO0K_01735</name>
</gene>
<reference evidence="2" key="1">
    <citation type="journal article" date="2019" name="Int. J. Syst. Evol. Microbiol.">
        <title>The Global Catalogue of Microorganisms (GCM) 10K type strain sequencing project: providing services to taxonomists for standard genome sequencing and annotation.</title>
        <authorList>
            <consortium name="The Broad Institute Genomics Platform"/>
            <consortium name="The Broad Institute Genome Sequencing Center for Infectious Disease"/>
            <person name="Wu L."/>
            <person name="Ma J."/>
        </authorList>
    </citation>
    <scope>NUCLEOTIDE SEQUENCE [LARGE SCALE GENOMIC DNA]</scope>
    <source>
        <strain evidence="2">CGMCC 1.12125</strain>
    </source>
</reference>
<dbReference type="SUPFAM" id="SSF160104">
    <property type="entry name" value="Acetoacetate decarboxylase-like"/>
    <property type="match status" value="1"/>
</dbReference>
<evidence type="ECO:0000313" key="1">
    <source>
        <dbReference type="EMBL" id="MFC4428398.1"/>
    </source>
</evidence>
<dbReference type="InterPro" id="IPR023375">
    <property type="entry name" value="ADC_dom_sf"/>
</dbReference>
<dbReference type="InterPro" id="IPR018644">
    <property type="entry name" value="DUF2071"/>
</dbReference>
<evidence type="ECO:0000313" key="2">
    <source>
        <dbReference type="Proteomes" id="UP001595965"/>
    </source>
</evidence>
<dbReference type="Pfam" id="PF09844">
    <property type="entry name" value="DUF2071"/>
    <property type="match status" value="1"/>
</dbReference>
<keyword evidence="2" id="KW-1185">Reference proteome</keyword>
<sequence>MSGRIPDHAVRFPLNFQDWQCLTFLHWSYDVATVQSLVPQELTVQEWDGRTWIGITPFRMARVRPPGLPPPPGWGTFPELNVRAYVRTQDGRDGIWFLGMVVPRLTFVAALRSLGLPYERSHSSHSVDGARWAYRFGTPGWLRSRPDDWFQASVDVGRPLDATERTPLVESITGRWSAYHRRAGVLWRTPVVHEPWPLHAATATGRLTAPLRWVGLPSPTEEPLVHAAPAVHTRLGVPRPA</sequence>
<organism evidence="1 2">
    <name type="scientific">Citricoccus alkalitolerans</name>
    <dbReference type="NCBI Taxonomy" id="246603"/>
    <lineage>
        <taxon>Bacteria</taxon>
        <taxon>Bacillati</taxon>
        <taxon>Actinomycetota</taxon>
        <taxon>Actinomycetes</taxon>
        <taxon>Micrococcales</taxon>
        <taxon>Micrococcaceae</taxon>
        <taxon>Citricoccus</taxon>
    </lineage>
</organism>
<name>A0ABV8XXV6_9MICC</name>
<dbReference type="RefSeq" id="WP_344230150.1">
    <property type="nucleotide sequence ID" value="NZ_BAAALH010000002.1"/>
</dbReference>
<dbReference type="PANTHER" id="PTHR39186">
    <property type="entry name" value="DUF2071 FAMILY PROTEIN"/>
    <property type="match status" value="1"/>
</dbReference>
<accession>A0ABV8XXV6</accession>
<dbReference type="Proteomes" id="UP001595965">
    <property type="component" value="Unassembled WGS sequence"/>
</dbReference>
<protein>
    <submittedName>
        <fullName evidence="1">YqjF family protein</fullName>
    </submittedName>
</protein>
<comment type="caution">
    <text evidence="1">The sequence shown here is derived from an EMBL/GenBank/DDBJ whole genome shotgun (WGS) entry which is preliminary data.</text>
</comment>
<dbReference type="EMBL" id="JBHSEN010000001">
    <property type="protein sequence ID" value="MFC4428398.1"/>
    <property type="molecule type" value="Genomic_DNA"/>
</dbReference>
<proteinExistence type="predicted"/>